<dbReference type="PANTHER" id="PTHR13285">
    <property type="entry name" value="ACYLTRANSFERASE"/>
    <property type="match status" value="1"/>
</dbReference>
<keyword evidence="3 7" id="KW-1003">Cell membrane</keyword>
<dbReference type="PIRSF" id="PIRSF016636">
    <property type="entry name" value="AlgI_DltB"/>
    <property type="match status" value="1"/>
</dbReference>
<name>A0ABT2SJ43_9FIRM</name>
<evidence type="ECO:0000256" key="4">
    <source>
        <dbReference type="ARBA" id="ARBA00022692"/>
    </source>
</evidence>
<feature type="transmembrane region" description="Helical" evidence="8">
    <location>
        <begin position="36"/>
        <end position="61"/>
    </location>
</feature>
<feature type="transmembrane region" description="Helical" evidence="8">
    <location>
        <begin position="354"/>
        <end position="372"/>
    </location>
</feature>
<feature type="transmembrane region" description="Helical" evidence="8">
    <location>
        <begin position="180"/>
        <end position="199"/>
    </location>
</feature>
<protein>
    <recommendedName>
        <fullName evidence="11">MBOAT family protein</fullName>
    </recommendedName>
</protein>
<feature type="transmembrane region" description="Helical" evidence="8">
    <location>
        <begin position="420"/>
        <end position="439"/>
    </location>
</feature>
<dbReference type="EMBL" id="JAOQKE010000003">
    <property type="protein sequence ID" value="MCU6724525.1"/>
    <property type="molecule type" value="Genomic_DNA"/>
</dbReference>
<organism evidence="9 10">
    <name type="scientific">Muricoprocola aceti</name>
    <dbReference type="NCBI Taxonomy" id="2981772"/>
    <lineage>
        <taxon>Bacteria</taxon>
        <taxon>Bacillati</taxon>
        <taxon>Bacillota</taxon>
        <taxon>Clostridia</taxon>
        <taxon>Lachnospirales</taxon>
        <taxon>Lachnospiraceae</taxon>
        <taxon>Muricoprocola</taxon>
    </lineage>
</organism>
<comment type="subcellular location">
    <subcellularLocation>
        <location evidence="1">Cell membrane</location>
        <topology evidence="1">Multi-pass membrane protein</topology>
    </subcellularLocation>
</comment>
<comment type="caution">
    <text evidence="9">The sequence shown here is derived from an EMBL/GenBank/DDBJ whole genome shotgun (WGS) entry which is preliminary data.</text>
</comment>
<accession>A0ABT2SJ43</accession>
<dbReference type="RefSeq" id="WP_262653945.1">
    <property type="nucleotide sequence ID" value="NZ_JAOQKE010000003.1"/>
</dbReference>
<dbReference type="InterPro" id="IPR051085">
    <property type="entry name" value="MB_O-acyltransferase"/>
</dbReference>
<evidence type="ECO:0000256" key="7">
    <source>
        <dbReference type="PIRNR" id="PIRNR016636"/>
    </source>
</evidence>
<evidence type="ECO:0000256" key="3">
    <source>
        <dbReference type="ARBA" id="ARBA00022475"/>
    </source>
</evidence>
<dbReference type="Proteomes" id="UP001652338">
    <property type="component" value="Unassembled WGS sequence"/>
</dbReference>
<evidence type="ECO:0000256" key="5">
    <source>
        <dbReference type="ARBA" id="ARBA00022989"/>
    </source>
</evidence>
<evidence type="ECO:0000256" key="2">
    <source>
        <dbReference type="ARBA" id="ARBA00010323"/>
    </source>
</evidence>
<keyword evidence="10" id="KW-1185">Reference proteome</keyword>
<feature type="transmembrane region" description="Helical" evidence="8">
    <location>
        <begin position="256"/>
        <end position="274"/>
    </location>
</feature>
<evidence type="ECO:0000256" key="8">
    <source>
        <dbReference type="SAM" id="Phobius"/>
    </source>
</evidence>
<feature type="transmembrane region" description="Helical" evidence="8">
    <location>
        <begin position="7"/>
        <end position="24"/>
    </location>
</feature>
<dbReference type="InterPro" id="IPR028362">
    <property type="entry name" value="AlgI"/>
</dbReference>
<evidence type="ECO:0000256" key="1">
    <source>
        <dbReference type="ARBA" id="ARBA00004651"/>
    </source>
</evidence>
<keyword evidence="7" id="KW-0012">Acyltransferase</keyword>
<feature type="transmembrane region" description="Helical" evidence="8">
    <location>
        <begin position="509"/>
        <end position="533"/>
    </location>
</feature>
<keyword evidence="7" id="KW-0808">Transferase</keyword>
<gene>
    <name evidence="9" type="ORF">OCV47_03970</name>
</gene>
<reference evidence="9 10" key="1">
    <citation type="journal article" date="2021" name="ISME Commun">
        <title>Automated analysis of genomic sequences facilitates high-throughput and comprehensive description of bacteria.</title>
        <authorList>
            <person name="Hitch T.C.A."/>
        </authorList>
    </citation>
    <scope>NUCLEOTIDE SEQUENCE [LARGE SCALE GENOMIC DNA]</scope>
    <source>
        <strain evidence="9 10">Sanger_29</strain>
    </source>
</reference>
<dbReference type="InterPro" id="IPR004299">
    <property type="entry name" value="MBOAT_fam"/>
</dbReference>
<proteinExistence type="inferred from homology"/>
<dbReference type="InterPro" id="IPR024194">
    <property type="entry name" value="Ac/AlaTfrase_AlgI/DltB"/>
</dbReference>
<feature type="transmembrane region" description="Helical" evidence="8">
    <location>
        <begin position="473"/>
        <end position="489"/>
    </location>
</feature>
<feature type="transmembrane region" description="Helical" evidence="8">
    <location>
        <begin position="146"/>
        <end position="168"/>
    </location>
</feature>
<evidence type="ECO:0008006" key="11">
    <source>
        <dbReference type="Google" id="ProtNLM"/>
    </source>
</evidence>
<evidence type="ECO:0000313" key="9">
    <source>
        <dbReference type="EMBL" id="MCU6724525.1"/>
    </source>
</evidence>
<keyword evidence="4 8" id="KW-0812">Transmembrane</keyword>
<dbReference type="PIRSF" id="PIRSF500217">
    <property type="entry name" value="AlgI"/>
    <property type="match status" value="1"/>
</dbReference>
<dbReference type="Pfam" id="PF03062">
    <property type="entry name" value="MBOAT"/>
    <property type="match status" value="1"/>
</dbReference>
<feature type="transmembrane region" description="Helical" evidence="8">
    <location>
        <begin position="378"/>
        <end position="399"/>
    </location>
</feature>
<feature type="transmembrane region" description="Helical" evidence="8">
    <location>
        <begin position="99"/>
        <end position="116"/>
    </location>
</feature>
<evidence type="ECO:0000256" key="6">
    <source>
        <dbReference type="ARBA" id="ARBA00023136"/>
    </source>
</evidence>
<sequence length="538" mass="62082">MTFLSGIFFVFLFVTCLLYFIFPLKARWFVLLLSSVIFYLSWGWQALPVVLVTSLMVYLAARRIDTIYVKQDEDLKREGMTPAEKKECKLRAKKRAKRVHMLVSALVILVLIYTKTGSKIMNSLGSLLGYDVLNAAGELDTSARPAWMTVIVPLGISYYTFSMVGYLADVYWRKDKAEKNFLKFLTWVLFFPKILQGPIARHKKLGAQINEGHAFEYERVCFGVQLALWGYFKKLVIADRLSIFVNSVFGNVYGESGSLIFVIAAIFGSIQLYCDFSGCMDMAGGFCQILGIDLEKNFNHPFFSKSAAEFWRRWHITLGAWFKDYIYMPLAISPRMMNIAKWFKTHVGPRASKNVMTIIPTMIVWILTGLWHGTGYNYLAWGIYWGLLMILSIVFAPEIKKLTRLLRINTEARSWGVVQMIRTFIIFTFARLITIPGHLQTTWDILKQICKQFDIWILFDGTLFNYGLNGKNFFMAMLGIFVLWCVSMLQERGSVREMIARNNIVVRWLIYYVAFFSVIIFGIWGAGFSNVAFTYMQY</sequence>
<comment type="similarity">
    <text evidence="2 7">Belongs to the membrane-bound acyltransferase family.</text>
</comment>
<keyword evidence="6 7" id="KW-0472">Membrane</keyword>
<dbReference type="PANTHER" id="PTHR13285:SF18">
    <property type="entry name" value="PROTEIN-CYSTEINE N-PALMITOYLTRANSFERASE RASP"/>
    <property type="match status" value="1"/>
</dbReference>
<keyword evidence="5 8" id="KW-1133">Transmembrane helix</keyword>
<evidence type="ECO:0000313" key="10">
    <source>
        <dbReference type="Proteomes" id="UP001652338"/>
    </source>
</evidence>